<keyword evidence="1" id="KW-0732">Signal</keyword>
<dbReference type="AlphaFoldDB" id="A0A1V1FIQ9"/>
<dbReference type="InterPro" id="IPR016187">
    <property type="entry name" value="CTDL_fold"/>
</dbReference>
<organism evidence="3">
    <name type="scientific">Reticulitermes speratus</name>
    <dbReference type="NCBI Taxonomy" id="60591"/>
    <lineage>
        <taxon>Eukaryota</taxon>
        <taxon>Metazoa</taxon>
        <taxon>Ecdysozoa</taxon>
        <taxon>Arthropoda</taxon>
        <taxon>Hexapoda</taxon>
        <taxon>Insecta</taxon>
        <taxon>Pterygota</taxon>
        <taxon>Neoptera</taxon>
        <taxon>Polyneoptera</taxon>
        <taxon>Dictyoptera</taxon>
        <taxon>Blattodea</taxon>
        <taxon>Blattoidea</taxon>
        <taxon>Termitoidae</taxon>
        <taxon>Rhinotermitidae</taxon>
        <taxon>Reticulitermes</taxon>
        <taxon>Frontotermes</taxon>
    </lineage>
</organism>
<dbReference type="InterPro" id="IPR016186">
    <property type="entry name" value="C-type_lectin-like/link_sf"/>
</dbReference>
<accession>A0A1V1FIQ9</accession>
<evidence type="ECO:0000259" key="2">
    <source>
        <dbReference type="PROSITE" id="PS50041"/>
    </source>
</evidence>
<feature type="chain" id="PRO_5011902657" evidence="1">
    <location>
        <begin position="16"/>
        <end position="232"/>
    </location>
</feature>
<dbReference type="SMART" id="SM00034">
    <property type="entry name" value="CLECT"/>
    <property type="match status" value="1"/>
</dbReference>
<dbReference type="InterPro" id="IPR050111">
    <property type="entry name" value="C-type_lectin/snaclec_domain"/>
</dbReference>
<gene>
    <name evidence="3" type="primary">LPSBP2A</name>
    <name evidence="4" type="synonym">LPSBP2B</name>
</gene>
<protein>
    <submittedName>
        <fullName evidence="3">Putative LPSBP2 isoform A</fullName>
    </submittedName>
    <submittedName>
        <fullName evidence="4">Putative LPSBP2 isoform B</fullName>
    </submittedName>
</protein>
<feature type="domain" description="C-type lectin" evidence="2">
    <location>
        <begin position="107"/>
        <end position="228"/>
    </location>
</feature>
<dbReference type="PROSITE" id="PS50041">
    <property type="entry name" value="C_TYPE_LECTIN_2"/>
    <property type="match status" value="1"/>
</dbReference>
<sequence length="232" mass="25799">MALFLLLLLLLSVRGSPSQEMQCPSLRTAALSFSVASSRNQTGHRIAQVMLKHGAQTEADSGAWQIDVDQNTVICDGVESVNIVATVTAPPTRPGPDYELFPGLGYYKLHTTPRTWEEAWRSCAFEGGHLAIVNSETEARVLQMMFARNPKIVGSTQNDYAFLGAHDMFSEGQFTTIFAGDPLNKTGYWNWAKGQPSKNTSSNCVIFHRMEATYYDKPCTWKLAAFCEQELY</sequence>
<reference evidence="3" key="1">
    <citation type="journal article" date="2017" name="PLoS ONE">
        <title>Caste-, sex-, and age-dependent expression of immune-related genes in a Japanese subterranean termite, Reticulitermes speratus.</title>
        <authorList>
            <person name="Mitaka Y."/>
            <person name="Kobayashi K."/>
            <person name="Matsuura K."/>
        </authorList>
    </citation>
    <scope>NUCLEOTIDE SEQUENCE</scope>
    <source>
        <tissue evidence="3">Whole body</tissue>
    </source>
</reference>
<evidence type="ECO:0000256" key="1">
    <source>
        <dbReference type="SAM" id="SignalP"/>
    </source>
</evidence>
<dbReference type="EMBL" id="FX985268">
    <property type="protein sequence ID" value="BAX07281.1"/>
    <property type="molecule type" value="mRNA"/>
</dbReference>
<evidence type="ECO:0000313" key="3">
    <source>
        <dbReference type="EMBL" id="BAX07281.1"/>
    </source>
</evidence>
<dbReference type="EMBL" id="FX985269">
    <property type="protein sequence ID" value="BAX07282.1"/>
    <property type="molecule type" value="mRNA"/>
</dbReference>
<dbReference type="Gene3D" id="3.10.100.10">
    <property type="entry name" value="Mannose-Binding Protein A, subunit A"/>
    <property type="match status" value="1"/>
</dbReference>
<dbReference type="Pfam" id="PF00059">
    <property type="entry name" value="Lectin_C"/>
    <property type="match status" value="1"/>
</dbReference>
<evidence type="ECO:0000313" key="4">
    <source>
        <dbReference type="EMBL" id="BAX07282.1"/>
    </source>
</evidence>
<name>A0A1V1FIQ9_9NEOP</name>
<dbReference type="InterPro" id="IPR001304">
    <property type="entry name" value="C-type_lectin-like"/>
</dbReference>
<dbReference type="CDD" id="cd00037">
    <property type="entry name" value="CLECT"/>
    <property type="match status" value="1"/>
</dbReference>
<feature type="signal peptide" evidence="1">
    <location>
        <begin position="1"/>
        <end position="15"/>
    </location>
</feature>
<dbReference type="PANTHER" id="PTHR22803">
    <property type="entry name" value="MANNOSE, PHOSPHOLIPASE, LECTIN RECEPTOR RELATED"/>
    <property type="match status" value="1"/>
</dbReference>
<proteinExistence type="evidence at transcript level"/>
<dbReference type="SUPFAM" id="SSF56436">
    <property type="entry name" value="C-type lectin-like"/>
    <property type="match status" value="1"/>
</dbReference>